<accession>A0AAD7N1H6</accession>
<reference evidence="2" key="1">
    <citation type="submission" date="2023-03" db="EMBL/GenBank/DDBJ databases">
        <title>Massive genome expansion in bonnet fungi (Mycena s.s.) driven by repeated elements and novel gene families across ecological guilds.</title>
        <authorList>
            <consortium name="Lawrence Berkeley National Laboratory"/>
            <person name="Harder C.B."/>
            <person name="Miyauchi S."/>
            <person name="Viragh M."/>
            <person name="Kuo A."/>
            <person name="Thoen E."/>
            <person name="Andreopoulos B."/>
            <person name="Lu D."/>
            <person name="Skrede I."/>
            <person name="Drula E."/>
            <person name="Henrissat B."/>
            <person name="Morin E."/>
            <person name="Kohler A."/>
            <person name="Barry K."/>
            <person name="LaButti K."/>
            <person name="Morin E."/>
            <person name="Salamov A."/>
            <person name="Lipzen A."/>
            <person name="Mereny Z."/>
            <person name="Hegedus B."/>
            <person name="Baldrian P."/>
            <person name="Stursova M."/>
            <person name="Weitz H."/>
            <person name="Taylor A."/>
            <person name="Grigoriev I.V."/>
            <person name="Nagy L.G."/>
            <person name="Martin F."/>
            <person name="Kauserud H."/>
        </authorList>
    </citation>
    <scope>NUCLEOTIDE SEQUENCE</scope>
    <source>
        <strain evidence="2">CBHHK182m</strain>
    </source>
</reference>
<name>A0AAD7N1H6_9AGAR</name>
<gene>
    <name evidence="2" type="ORF">B0H16DRAFT_1564929</name>
</gene>
<dbReference type="PROSITE" id="PS50097">
    <property type="entry name" value="BTB"/>
    <property type="match status" value="1"/>
</dbReference>
<comment type="caution">
    <text evidence="2">The sequence shown here is derived from an EMBL/GenBank/DDBJ whole genome shotgun (WGS) entry which is preliminary data.</text>
</comment>
<dbReference type="Proteomes" id="UP001215598">
    <property type="component" value="Unassembled WGS sequence"/>
</dbReference>
<evidence type="ECO:0000313" key="3">
    <source>
        <dbReference type="Proteomes" id="UP001215598"/>
    </source>
</evidence>
<sequence length="309" mass="34674">MSDPALDSADTPRVSFSPTYPFDNAPAETILRSSDGAEFYVHHAILSLVSPVFKTIFQLPQPETSPAIPVIDVDEDGALLDRMVRLFYPATQLATTTMDELRDTIQVALMKYDMHVVAPSIKQQVREWVSSDPLAVYALAVQHHWNDLAVAAAKETLKHPIRIPTADTPSALRHLSAAAHHKLLHYHYQCAISAQTSVTTIGDLRWVPNEFVWFNCTKCSSHNSIWYLADGISHRVQKWFTDFLAHLGEVLLVTPVTNILESKCMYDTLKTASECSICRTLVFDQLKDFVVLHSMPKLAMLIDAVELQF</sequence>
<feature type="domain" description="BTB" evidence="1">
    <location>
        <begin position="27"/>
        <end position="88"/>
    </location>
</feature>
<dbReference type="EMBL" id="JARKIB010000098">
    <property type="protein sequence ID" value="KAJ7741713.1"/>
    <property type="molecule type" value="Genomic_DNA"/>
</dbReference>
<protein>
    <recommendedName>
        <fullName evidence="1">BTB domain-containing protein</fullName>
    </recommendedName>
</protein>
<dbReference type="InterPro" id="IPR011333">
    <property type="entry name" value="SKP1/BTB/POZ_sf"/>
</dbReference>
<organism evidence="2 3">
    <name type="scientific">Mycena metata</name>
    <dbReference type="NCBI Taxonomy" id="1033252"/>
    <lineage>
        <taxon>Eukaryota</taxon>
        <taxon>Fungi</taxon>
        <taxon>Dikarya</taxon>
        <taxon>Basidiomycota</taxon>
        <taxon>Agaricomycotina</taxon>
        <taxon>Agaricomycetes</taxon>
        <taxon>Agaricomycetidae</taxon>
        <taxon>Agaricales</taxon>
        <taxon>Marasmiineae</taxon>
        <taxon>Mycenaceae</taxon>
        <taxon>Mycena</taxon>
    </lineage>
</organism>
<keyword evidence="3" id="KW-1185">Reference proteome</keyword>
<dbReference type="Gene3D" id="3.30.710.10">
    <property type="entry name" value="Potassium Channel Kv1.1, Chain A"/>
    <property type="match status" value="1"/>
</dbReference>
<dbReference type="Pfam" id="PF00651">
    <property type="entry name" value="BTB"/>
    <property type="match status" value="1"/>
</dbReference>
<proteinExistence type="predicted"/>
<dbReference type="AlphaFoldDB" id="A0AAD7N1H6"/>
<dbReference type="InterPro" id="IPR000210">
    <property type="entry name" value="BTB/POZ_dom"/>
</dbReference>
<evidence type="ECO:0000259" key="1">
    <source>
        <dbReference type="PROSITE" id="PS50097"/>
    </source>
</evidence>
<evidence type="ECO:0000313" key="2">
    <source>
        <dbReference type="EMBL" id="KAJ7741713.1"/>
    </source>
</evidence>
<dbReference type="SUPFAM" id="SSF54695">
    <property type="entry name" value="POZ domain"/>
    <property type="match status" value="1"/>
</dbReference>